<protein>
    <submittedName>
        <fullName evidence="1">Uncharacterized protein</fullName>
    </submittedName>
</protein>
<dbReference type="EMBL" id="CACRXK020011476">
    <property type="protein sequence ID" value="CAB4021510.1"/>
    <property type="molecule type" value="Genomic_DNA"/>
</dbReference>
<evidence type="ECO:0000313" key="1">
    <source>
        <dbReference type="EMBL" id="CAB4021510.1"/>
    </source>
</evidence>
<dbReference type="Proteomes" id="UP001152795">
    <property type="component" value="Unassembled WGS sequence"/>
</dbReference>
<dbReference type="AlphaFoldDB" id="A0A6S7IWI8"/>
<keyword evidence="2" id="KW-1185">Reference proteome</keyword>
<evidence type="ECO:0000313" key="2">
    <source>
        <dbReference type="Proteomes" id="UP001152795"/>
    </source>
</evidence>
<gene>
    <name evidence="1" type="ORF">PACLA_8A062998</name>
</gene>
<proteinExistence type="predicted"/>
<organism evidence="1 2">
    <name type="scientific">Paramuricea clavata</name>
    <name type="common">Red gorgonian</name>
    <name type="synonym">Violescent sea-whip</name>
    <dbReference type="NCBI Taxonomy" id="317549"/>
    <lineage>
        <taxon>Eukaryota</taxon>
        <taxon>Metazoa</taxon>
        <taxon>Cnidaria</taxon>
        <taxon>Anthozoa</taxon>
        <taxon>Octocorallia</taxon>
        <taxon>Malacalcyonacea</taxon>
        <taxon>Plexauridae</taxon>
        <taxon>Paramuricea</taxon>
    </lineage>
</organism>
<reference evidence="1" key="1">
    <citation type="submission" date="2020-04" db="EMBL/GenBank/DDBJ databases">
        <authorList>
            <person name="Alioto T."/>
            <person name="Alioto T."/>
            <person name="Gomez Garrido J."/>
        </authorList>
    </citation>
    <scope>NUCLEOTIDE SEQUENCE</scope>
    <source>
        <strain evidence="1">A484AB</strain>
    </source>
</reference>
<accession>A0A6S7IWI8</accession>
<comment type="caution">
    <text evidence="1">The sequence shown here is derived from an EMBL/GenBank/DDBJ whole genome shotgun (WGS) entry which is preliminary data.</text>
</comment>
<name>A0A6S7IWI8_PARCT</name>
<sequence length="295" mass="33284">MEDIDDFAMAFPDVLGNFQHHSRSYYIVCAAVTVFVDFIVVFLLAARKFPRNGLKSNHVMLLNLVLCDILYEAATTTLFLQSNSCEVVENCKMLYFIYLALNLCTVFLIMVEIMQKTMLDFGRVSHDASFTTRVYWSVVSWVGAFALAYVDLQNESGLMNASAMAFLGRFKGFGYLLFAVILCSGILVILLTVAIAKPHLKISAFENSHASETSRREIGFAVNRGQDDLIFSCIFMAIFVGWCAWVVLGVDSRIMKTVEVMKSFEAIRLAGRILNPLTILYSFSHRNEQFVLRDT</sequence>